<dbReference type="Gene3D" id="1.10.10.60">
    <property type="entry name" value="Homeodomain-like"/>
    <property type="match status" value="2"/>
</dbReference>
<dbReference type="SUPFAM" id="SSF51215">
    <property type="entry name" value="Regulatory protein AraC"/>
    <property type="match status" value="1"/>
</dbReference>
<sequence>MDQLLQRLRRLQASQEGALYTPRYGAEVYGVALEKRTASDCYNWDGRKRGGDAAHPFVVFQYTLAGQGCYAEGQTVTRILPQTVFLAVVPSDSRYYLPPDSPEWVFCWLIIRHPYVVQRLMQRIASVGPIMQLDPSSMVLARVVQLLEGIYDGTFHDVFAEELALFHFLIEYERLAHSLSYAPDVREQLLQNVRSYVLQTLWKPIEVEQLARRYGMSRSHFSHYFKRNTGLSPAQFVMQVRLEEATQRLLQSDLTLEVIARETGFANANHFCKVFRRHMYLSPGEFRRQMRPFSRPGSRP</sequence>
<evidence type="ECO:0000256" key="2">
    <source>
        <dbReference type="ARBA" id="ARBA00023125"/>
    </source>
</evidence>
<dbReference type="Pfam" id="PF02311">
    <property type="entry name" value="AraC_binding"/>
    <property type="match status" value="1"/>
</dbReference>
<dbReference type="InterPro" id="IPR018060">
    <property type="entry name" value="HTH_AraC"/>
</dbReference>
<dbReference type="SMART" id="SM00342">
    <property type="entry name" value="HTH_ARAC"/>
    <property type="match status" value="1"/>
</dbReference>
<accession>A0A455SH98</accession>
<gene>
    <name evidence="5" type="ORF">KTC_25980</name>
</gene>
<evidence type="ECO:0000256" key="1">
    <source>
        <dbReference type="ARBA" id="ARBA00023015"/>
    </source>
</evidence>
<dbReference type="PROSITE" id="PS01124">
    <property type="entry name" value="HTH_ARAC_FAMILY_2"/>
    <property type="match status" value="1"/>
</dbReference>
<dbReference type="PANTHER" id="PTHR43280">
    <property type="entry name" value="ARAC-FAMILY TRANSCRIPTIONAL REGULATOR"/>
    <property type="match status" value="1"/>
</dbReference>
<dbReference type="PANTHER" id="PTHR43280:SF2">
    <property type="entry name" value="HTH-TYPE TRANSCRIPTIONAL REGULATOR EXSA"/>
    <property type="match status" value="1"/>
</dbReference>
<dbReference type="SUPFAM" id="SSF46689">
    <property type="entry name" value="Homeodomain-like"/>
    <property type="match status" value="2"/>
</dbReference>
<organism evidence="5">
    <name type="scientific">Thermosporothrix sp. COM3</name>
    <dbReference type="NCBI Taxonomy" id="2490863"/>
    <lineage>
        <taxon>Bacteria</taxon>
        <taxon>Bacillati</taxon>
        <taxon>Chloroflexota</taxon>
        <taxon>Ktedonobacteria</taxon>
        <taxon>Ktedonobacterales</taxon>
        <taxon>Thermosporotrichaceae</taxon>
        <taxon>Thermosporothrix</taxon>
    </lineage>
</organism>
<dbReference type="GO" id="GO:0003700">
    <property type="term" value="F:DNA-binding transcription factor activity"/>
    <property type="evidence" value="ECO:0007669"/>
    <property type="project" value="InterPro"/>
</dbReference>
<evidence type="ECO:0000259" key="4">
    <source>
        <dbReference type="PROSITE" id="PS01124"/>
    </source>
</evidence>
<dbReference type="Pfam" id="PF12833">
    <property type="entry name" value="HTH_18"/>
    <property type="match status" value="1"/>
</dbReference>
<dbReference type="AlphaFoldDB" id="A0A455SH98"/>
<feature type="domain" description="HTH araC/xylS-type" evidence="4">
    <location>
        <begin position="191"/>
        <end position="289"/>
    </location>
</feature>
<dbReference type="EMBL" id="AP019376">
    <property type="protein sequence ID" value="BBH87847.1"/>
    <property type="molecule type" value="Genomic_DNA"/>
</dbReference>
<name>A0A455SH98_9CHLR</name>
<dbReference type="InterPro" id="IPR003313">
    <property type="entry name" value="AraC-bd"/>
</dbReference>
<protein>
    <submittedName>
        <fullName evidence="5">AraC family transcriptional regulator</fullName>
    </submittedName>
</protein>
<keyword evidence="3" id="KW-0804">Transcription</keyword>
<keyword evidence="2" id="KW-0238">DNA-binding</keyword>
<evidence type="ECO:0000256" key="3">
    <source>
        <dbReference type="ARBA" id="ARBA00023163"/>
    </source>
</evidence>
<reference evidence="5" key="1">
    <citation type="submission" date="2018-12" db="EMBL/GenBank/DDBJ databases">
        <title>Novel natural products biosynthetic potential of the class Ktedonobacteria.</title>
        <authorList>
            <person name="Zheng Y."/>
            <person name="Saitou A."/>
            <person name="Wang C.M."/>
            <person name="Toyoda A."/>
            <person name="Minakuchi Y."/>
            <person name="Sekiguchi Y."/>
            <person name="Ueda K."/>
            <person name="Takano H."/>
            <person name="Sakai Y."/>
            <person name="Yokota A."/>
            <person name="Yabe S."/>
        </authorList>
    </citation>
    <scope>NUCLEOTIDE SEQUENCE</scope>
    <source>
        <strain evidence="5">COM3</strain>
    </source>
</reference>
<evidence type="ECO:0000313" key="5">
    <source>
        <dbReference type="EMBL" id="BBH87847.1"/>
    </source>
</evidence>
<dbReference type="GO" id="GO:0043565">
    <property type="term" value="F:sequence-specific DNA binding"/>
    <property type="evidence" value="ECO:0007669"/>
    <property type="project" value="InterPro"/>
</dbReference>
<dbReference type="InterPro" id="IPR037923">
    <property type="entry name" value="HTH-like"/>
</dbReference>
<dbReference type="InterPro" id="IPR009057">
    <property type="entry name" value="Homeodomain-like_sf"/>
</dbReference>
<proteinExistence type="predicted"/>
<keyword evidence="1" id="KW-0805">Transcription regulation</keyword>